<comment type="caution">
    <text evidence="9">The sequence shown here is derived from an EMBL/GenBank/DDBJ whole genome shotgun (WGS) entry which is preliminary data.</text>
</comment>
<dbReference type="Proteomes" id="UP000257109">
    <property type="component" value="Unassembled WGS sequence"/>
</dbReference>
<dbReference type="Gene3D" id="3.30.420.10">
    <property type="entry name" value="Ribonuclease H-like superfamily/Ribonuclease H"/>
    <property type="match status" value="2"/>
</dbReference>
<keyword evidence="3" id="KW-0540">Nuclease</keyword>
<dbReference type="CDD" id="cd09279">
    <property type="entry name" value="RNase_HI_like"/>
    <property type="match status" value="1"/>
</dbReference>
<feature type="non-terminal residue" evidence="9">
    <location>
        <position position="1"/>
    </location>
</feature>
<dbReference type="InterPro" id="IPR041373">
    <property type="entry name" value="RT_RNaseH"/>
</dbReference>
<dbReference type="SUPFAM" id="SSF56672">
    <property type="entry name" value="DNA/RNA polymerases"/>
    <property type="match status" value="1"/>
</dbReference>
<dbReference type="AlphaFoldDB" id="A0A371GBI3"/>
<keyword evidence="1" id="KW-0808">Transferase</keyword>
<evidence type="ECO:0000256" key="2">
    <source>
        <dbReference type="ARBA" id="ARBA00022695"/>
    </source>
</evidence>
<evidence type="ECO:0000313" key="10">
    <source>
        <dbReference type="Proteomes" id="UP000257109"/>
    </source>
</evidence>
<dbReference type="InterPro" id="IPR043502">
    <property type="entry name" value="DNA/RNA_pol_sf"/>
</dbReference>
<keyword evidence="2" id="KW-0548">Nucleotidyltransferase</keyword>
<name>A0A371GBI3_MUCPR</name>
<organism evidence="9 10">
    <name type="scientific">Mucuna pruriens</name>
    <name type="common">Velvet bean</name>
    <name type="synonym">Dolichos pruriens</name>
    <dbReference type="NCBI Taxonomy" id="157652"/>
    <lineage>
        <taxon>Eukaryota</taxon>
        <taxon>Viridiplantae</taxon>
        <taxon>Streptophyta</taxon>
        <taxon>Embryophyta</taxon>
        <taxon>Tracheophyta</taxon>
        <taxon>Spermatophyta</taxon>
        <taxon>Magnoliopsida</taxon>
        <taxon>eudicotyledons</taxon>
        <taxon>Gunneridae</taxon>
        <taxon>Pentapetalae</taxon>
        <taxon>rosids</taxon>
        <taxon>fabids</taxon>
        <taxon>Fabales</taxon>
        <taxon>Fabaceae</taxon>
        <taxon>Papilionoideae</taxon>
        <taxon>50 kb inversion clade</taxon>
        <taxon>NPAAA clade</taxon>
        <taxon>indigoferoid/millettioid clade</taxon>
        <taxon>Phaseoleae</taxon>
        <taxon>Mucuna</taxon>
    </lineage>
</organism>
<dbReference type="Pfam" id="PF00665">
    <property type="entry name" value="rve"/>
    <property type="match status" value="1"/>
</dbReference>
<dbReference type="PANTHER" id="PTHR48475:SF2">
    <property type="entry name" value="RIBONUCLEASE H"/>
    <property type="match status" value="1"/>
</dbReference>
<evidence type="ECO:0000259" key="8">
    <source>
        <dbReference type="PROSITE" id="PS50994"/>
    </source>
</evidence>
<dbReference type="Pfam" id="PF17917">
    <property type="entry name" value="RT_RNaseH"/>
    <property type="match status" value="1"/>
</dbReference>
<dbReference type="Pfam" id="PF13456">
    <property type="entry name" value="RVT_3"/>
    <property type="match status" value="1"/>
</dbReference>
<dbReference type="InterPro" id="IPR036397">
    <property type="entry name" value="RNaseH_sf"/>
</dbReference>
<dbReference type="GO" id="GO:0003964">
    <property type="term" value="F:RNA-directed DNA polymerase activity"/>
    <property type="evidence" value="ECO:0007669"/>
    <property type="project" value="UniProtKB-KW"/>
</dbReference>
<evidence type="ECO:0000256" key="1">
    <source>
        <dbReference type="ARBA" id="ARBA00022679"/>
    </source>
</evidence>
<dbReference type="Pfam" id="PF00078">
    <property type="entry name" value="RVT_1"/>
    <property type="match status" value="1"/>
</dbReference>
<dbReference type="InterPro" id="IPR043128">
    <property type="entry name" value="Rev_trsase/Diguanyl_cyclase"/>
</dbReference>
<keyword evidence="5" id="KW-0378">Hydrolase</keyword>
<proteinExistence type="predicted"/>
<dbReference type="FunFam" id="3.30.70.270:FF:000020">
    <property type="entry name" value="Transposon Tf2-6 polyprotein-like Protein"/>
    <property type="match status" value="1"/>
</dbReference>
<evidence type="ECO:0000313" key="9">
    <source>
        <dbReference type="EMBL" id="RDX87869.1"/>
    </source>
</evidence>
<keyword evidence="7" id="KW-0175">Coiled coil</keyword>
<evidence type="ECO:0000256" key="3">
    <source>
        <dbReference type="ARBA" id="ARBA00022722"/>
    </source>
</evidence>
<keyword evidence="4" id="KW-0255">Endonuclease</keyword>
<dbReference type="InterPro" id="IPR001584">
    <property type="entry name" value="Integrase_cat-core"/>
</dbReference>
<dbReference type="Gene3D" id="3.30.70.270">
    <property type="match status" value="2"/>
</dbReference>
<reference evidence="9" key="1">
    <citation type="submission" date="2018-05" db="EMBL/GenBank/DDBJ databases">
        <title>Draft genome of Mucuna pruriens seed.</title>
        <authorList>
            <person name="Nnadi N.E."/>
            <person name="Vos R."/>
            <person name="Hasami M.H."/>
            <person name="Devisetty U.K."/>
            <person name="Aguiy J.C."/>
        </authorList>
    </citation>
    <scope>NUCLEOTIDE SEQUENCE [LARGE SCALE GENOMIC DNA]</scope>
    <source>
        <strain evidence="9">JCA_2017</strain>
    </source>
</reference>
<evidence type="ECO:0000256" key="6">
    <source>
        <dbReference type="ARBA" id="ARBA00022918"/>
    </source>
</evidence>
<evidence type="ECO:0000256" key="7">
    <source>
        <dbReference type="SAM" id="Coils"/>
    </source>
</evidence>
<protein>
    <recommendedName>
        <fullName evidence="8">Integrase catalytic domain-containing protein</fullName>
    </recommendedName>
</protein>
<dbReference type="InterPro" id="IPR041588">
    <property type="entry name" value="Integrase_H2C2"/>
</dbReference>
<keyword evidence="10" id="KW-1185">Reference proteome</keyword>
<dbReference type="Pfam" id="PF17921">
    <property type="entry name" value="Integrase_H2C2"/>
    <property type="match status" value="1"/>
</dbReference>
<dbReference type="EMBL" id="QJKJ01006106">
    <property type="protein sequence ID" value="RDX87869.1"/>
    <property type="molecule type" value="Genomic_DNA"/>
</dbReference>
<dbReference type="Gene3D" id="1.10.340.70">
    <property type="match status" value="1"/>
</dbReference>
<evidence type="ECO:0000256" key="5">
    <source>
        <dbReference type="ARBA" id="ARBA00022801"/>
    </source>
</evidence>
<dbReference type="OrthoDB" id="2016287at2759"/>
<dbReference type="InterPro" id="IPR000477">
    <property type="entry name" value="RT_dom"/>
</dbReference>
<dbReference type="PANTHER" id="PTHR48475">
    <property type="entry name" value="RIBONUCLEASE H"/>
    <property type="match status" value="1"/>
</dbReference>
<dbReference type="PROSITE" id="PS50994">
    <property type="entry name" value="INTEGRASE"/>
    <property type="match status" value="1"/>
</dbReference>
<feature type="coiled-coil region" evidence="7">
    <location>
        <begin position="903"/>
        <end position="930"/>
    </location>
</feature>
<dbReference type="InterPro" id="IPR002156">
    <property type="entry name" value="RNaseH_domain"/>
</dbReference>
<dbReference type="GO" id="GO:0003676">
    <property type="term" value="F:nucleic acid binding"/>
    <property type="evidence" value="ECO:0007669"/>
    <property type="project" value="InterPro"/>
</dbReference>
<dbReference type="Gene3D" id="3.10.10.10">
    <property type="entry name" value="HIV Type 1 Reverse Transcriptase, subunit A, domain 1"/>
    <property type="match status" value="1"/>
</dbReference>
<dbReference type="InterPro" id="IPR012337">
    <property type="entry name" value="RNaseH-like_sf"/>
</dbReference>
<dbReference type="CDD" id="cd01647">
    <property type="entry name" value="RT_LTR"/>
    <property type="match status" value="1"/>
</dbReference>
<dbReference type="GO" id="GO:0004523">
    <property type="term" value="F:RNA-DNA hybrid ribonuclease activity"/>
    <property type="evidence" value="ECO:0007669"/>
    <property type="project" value="InterPro"/>
</dbReference>
<keyword evidence="6" id="KW-0695">RNA-directed DNA polymerase</keyword>
<accession>A0A371GBI3</accession>
<feature type="domain" description="Integrase catalytic" evidence="8">
    <location>
        <begin position="728"/>
        <end position="887"/>
    </location>
</feature>
<dbReference type="GO" id="GO:0015074">
    <property type="term" value="P:DNA integration"/>
    <property type="evidence" value="ECO:0007669"/>
    <property type="project" value="InterPro"/>
</dbReference>
<gene>
    <name evidence="9" type="ORF">CR513_30594</name>
</gene>
<evidence type="ECO:0000256" key="4">
    <source>
        <dbReference type="ARBA" id="ARBA00022759"/>
    </source>
</evidence>
<sequence length="931" mass="106979">MTKIGKILEPEVEDRLVKTLWRNVDSAKDILGIDPNFVCHHLSVSPGAKLVAQKKRKQGEEKRRVVKEEVGKLLTTGFIKEVQYPTWLANVVMVKKANGRWRMCTDYTDLNKACPKDSYPLPSIDRLVDGVSRHALLIFMDAYSGYNQIWMQPFDKEKTAFITKEGALYYKVMPFGLKNAGATYQRLMDKVFQGVLGVDVEVYVDDMVVKFEKADEHYEALERVKVEPQEVFFWSTSWKIPRIYADRERYEANPDKCQAITNMRSPQNVKEVQQLMGRITTLSRFIPRSAEIAQPIFKALRKGWRFTWTNECEEAFQRLKTTLTALPVLTCLVPSIPLCLYISIFDNAVSIVLETRYQKIEKAALALVIALRRLRAYFQNFSIIVQTDLPIRQVLGKLDLAGWMVAWSIQLSEFDISFERQGHIKAQVIADFLVELSPEEGREQEGEWYLSVDGLSNHTGSGVGIVLEGLAGVLIEQSLHFEFKGNNNQAEYEALLAGMKLARELGAKRLTTKSDLKLVIGQINRDYQAKDPQLARYREKASAMVSSFESFILLHVPRDQNERVDLLAKLASTQKRGQQRMVIHEKLNTPTIDQPEVLNIERKTTWMNLILKYLQDNEAPEDSGEAQKVVKEATKYTLIGQHLYGRGFSFPLLRCLEKEESAYVIREVHEGVCGTHIGGRALASKITRIGYYWPTLRRDCMEYVKKYDKCQKFAEGHKAPPKRLHPVTSPWPFSKWGVDILRPFPLSPRQVKFLIVTVDYFTKWIEVESVASITYERIKHFLWKKIICRFDVPAEIVSNNDTQFASKGTVEFCKDLKIKQLFTSVKHPQSNSQAEAANKVILQGLRRRLEEAKGRWAEELPQVLWSYHTTPHSMTNETPFRLTFGTKAMIPIEIGEPSPWVALFKLGENYEELRANLDLLQEARKIAHIRE</sequence>
<dbReference type="SUPFAM" id="SSF53098">
    <property type="entry name" value="Ribonuclease H-like"/>
    <property type="match status" value="2"/>
</dbReference>